<protein>
    <submittedName>
        <fullName evidence="2">Uncharacterized protein</fullName>
    </submittedName>
</protein>
<sequence>MRSRLRKPGKPPHPLWSSTAGITVTIAAAVLFCTGAAYPAPVPLAVLPDDEPEASSVSGARTGLLFIDNSHADSWLEVDRTLNTLFAGKGTAGSDHDGGGGAIDVHSRDVSGTGNSPAQSGDPGQDDD</sequence>
<accession>A0A7W7PCU4</accession>
<reference evidence="2 3" key="1">
    <citation type="submission" date="2020-08" db="EMBL/GenBank/DDBJ databases">
        <title>Genomic Encyclopedia of Type Strains, Phase III (KMG-III): the genomes of soil and plant-associated and newly described type strains.</title>
        <authorList>
            <person name="Whitman W."/>
        </authorList>
    </citation>
    <scope>NUCLEOTIDE SEQUENCE [LARGE SCALE GENOMIC DNA]</scope>
    <source>
        <strain evidence="2 3">CECT 3265</strain>
    </source>
</reference>
<evidence type="ECO:0000313" key="2">
    <source>
        <dbReference type="EMBL" id="MBB4884403.1"/>
    </source>
</evidence>
<name>A0A7W7PCU4_STRNE</name>
<gene>
    <name evidence="2" type="ORF">FHS38_000412</name>
</gene>
<dbReference type="Proteomes" id="UP000556436">
    <property type="component" value="Unassembled WGS sequence"/>
</dbReference>
<evidence type="ECO:0000256" key="1">
    <source>
        <dbReference type="SAM" id="MobiDB-lite"/>
    </source>
</evidence>
<feature type="region of interest" description="Disordered" evidence="1">
    <location>
        <begin position="90"/>
        <end position="128"/>
    </location>
</feature>
<evidence type="ECO:0000313" key="3">
    <source>
        <dbReference type="Proteomes" id="UP000556436"/>
    </source>
</evidence>
<comment type="caution">
    <text evidence="2">The sequence shown here is derived from an EMBL/GenBank/DDBJ whole genome shotgun (WGS) entry which is preliminary data.</text>
</comment>
<organism evidence="2 3">
    <name type="scientific">Streptomyces netropsis</name>
    <name type="common">Streptoverticillium netropsis</name>
    <dbReference type="NCBI Taxonomy" id="55404"/>
    <lineage>
        <taxon>Bacteria</taxon>
        <taxon>Bacillati</taxon>
        <taxon>Actinomycetota</taxon>
        <taxon>Actinomycetes</taxon>
        <taxon>Kitasatosporales</taxon>
        <taxon>Streptomycetaceae</taxon>
        <taxon>Streptomyces</taxon>
    </lineage>
</organism>
<dbReference type="EMBL" id="JACHJG010000001">
    <property type="protein sequence ID" value="MBB4884403.1"/>
    <property type="molecule type" value="Genomic_DNA"/>
</dbReference>
<proteinExistence type="predicted"/>
<dbReference type="AlphaFoldDB" id="A0A7W7PCU4"/>
<dbReference type="RefSeq" id="WP_221494658.1">
    <property type="nucleotide sequence ID" value="NZ_BMRW01000001.1"/>
</dbReference>
<feature type="compositionally biased region" description="Polar residues" evidence="1">
    <location>
        <begin position="110"/>
        <end position="119"/>
    </location>
</feature>
<keyword evidence="3" id="KW-1185">Reference proteome</keyword>